<name>I3YXI1_AEQSU</name>
<keyword evidence="3" id="KW-1185">Reference proteome</keyword>
<dbReference type="HOGENOM" id="CLU_728889_0_0_10"/>
<accession>I3YXI1</accession>
<evidence type="ECO:0000259" key="1">
    <source>
        <dbReference type="Pfam" id="PF13524"/>
    </source>
</evidence>
<dbReference type="EMBL" id="CP003280">
    <property type="protein sequence ID" value="AFL81699.1"/>
    <property type="molecule type" value="Genomic_DNA"/>
</dbReference>
<dbReference type="OrthoDB" id="6336595at2"/>
<dbReference type="eggNOG" id="COG0438">
    <property type="taxonomic scope" value="Bacteria"/>
</dbReference>
<reference evidence="2 3" key="1">
    <citation type="submission" date="2012-06" db="EMBL/GenBank/DDBJ databases">
        <title>The complete genome of Aequorivita sublithincola DSM 14238.</title>
        <authorList>
            <consortium name="US DOE Joint Genome Institute (JGI-PGF)"/>
            <person name="Lucas S."/>
            <person name="Copeland A."/>
            <person name="Lapidus A."/>
            <person name="Goodwin L."/>
            <person name="Pitluck S."/>
            <person name="Peters L."/>
            <person name="Munk A.C.C."/>
            <person name="Kyrpides N."/>
            <person name="Mavromatis K."/>
            <person name="Pagani I."/>
            <person name="Ivanova N."/>
            <person name="Ovchinnikova G."/>
            <person name="Zeytun A."/>
            <person name="Detter J.C."/>
            <person name="Han C."/>
            <person name="Land M."/>
            <person name="Hauser L."/>
            <person name="Markowitz V."/>
            <person name="Cheng J.-F."/>
            <person name="Hugenholtz P."/>
            <person name="Woyke T."/>
            <person name="Wu D."/>
            <person name="Tindall B."/>
            <person name="Faehnrich R."/>
            <person name="Brambilla E."/>
            <person name="Klenk H.-P."/>
            <person name="Eisen J.A."/>
        </authorList>
    </citation>
    <scope>NUCLEOTIDE SEQUENCE [LARGE SCALE GENOMIC DNA]</scope>
    <source>
        <strain evidence="3">DSM 14238 / LMG 21431 / ACAM 643 / 9-3</strain>
    </source>
</reference>
<dbReference type="KEGG" id="asl:Aeqsu_2239"/>
<dbReference type="Gene3D" id="3.40.50.2000">
    <property type="entry name" value="Glycogen Phosphorylase B"/>
    <property type="match status" value="1"/>
</dbReference>
<evidence type="ECO:0000313" key="2">
    <source>
        <dbReference type="EMBL" id="AFL81699.1"/>
    </source>
</evidence>
<dbReference type="Pfam" id="PF13524">
    <property type="entry name" value="Glyco_trans_1_2"/>
    <property type="match status" value="1"/>
</dbReference>
<dbReference type="Proteomes" id="UP000006049">
    <property type="component" value="Chromosome"/>
</dbReference>
<protein>
    <recommendedName>
        <fullName evidence="1">Spore protein YkvP/CgeB glycosyl transferase-like domain-containing protein</fullName>
    </recommendedName>
</protein>
<dbReference type="InterPro" id="IPR055259">
    <property type="entry name" value="YkvP/CgeB_Glyco_trans-like"/>
</dbReference>
<organism evidence="2 3">
    <name type="scientific">Aequorivita sublithincola (strain DSM 14238 / LMG 21431 / ACAM 643 / 9-3)</name>
    <dbReference type="NCBI Taxonomy" id="746697"/>
    <lineage>
        <taxon>Bacteria</taxon>
        <taxon>Pseudomonadati</taxon>
        <taxon>Bacteroidota</taxon>
        <taxon>Flavobacteriia</taxon>
        <taxon>Flavobacteriales</taxon>
        <taxon>Flavobacteriaceae</taxon>
        <taxon>Aequorivita</taxon>
    </lineage>
</organism>
<proteinExistence type="predicted"/>
<evidence type="ECO:0000313" key="3">
    <source>
        <dbReference type="Proteomes" id="UP000006049"/>
    </source>
</evidence>
<sequence>MMKQICTVIIHTPQELNHSSYIHTGLYELEQRGLIAVKVKLSIKKNLGVLTVRENGEISKSIGSHPKTSFYTLVDNTTNKKISFATDLYDFAEYFSEEALENCNFYFKRNFESRFVNPIQLKTKAKICKLGITFGVHSEYKHDDFKFFSALFLANLRLNIKWDRNFLKRIIKTLKAQKRHWEFINTSRNINRFEDYRKAIVNNIMFQTRCFLHENDLDVKQIHQQRYHLIKLLQQNFPDTFLGGFVPSKIANENYGDALTNVPTAPEEYLDALKKAKIVIYTRGLANSPAWKMAEYLSQGKVIIAEPLTAELPFSLIEGKELLYFKSDAELIEKIKLIIEDEALAAALSTNARAYFETHIHPVQNTKRILELMLQRPLD</sequence>
<dbReference type="RefSeq" id="WP_014782952.1">
    <property type="nucleotide sequence ID" value="NC_018013.1"/>
</dbReference>
<gene>
    <name evidence="2" type="ordered locus">Aeqsu_2239</name>
</gene>
<dbReference type="AlphaFoldDB" id="I3YXI1"/>
<dbReference type="STRING" id="746697.Aeqsu_2239"/>
<feature type="domain" description="Spore protein YkvP/CgeB glycosyl transferase-like" evidence="1">
    <location>
        <begin position="260"/>
        <end position="370"/>
    </location>
</feature>